<keyword evidence="2" id="KW-1185">Reference proteome</keyword>
<protein>
    <recommendedName>
        <fullName evidence="3">PD-(D/E)XK nuclease superfamily protein</fullName>
    </recommendedName>
</protein>
<gene>
    <name evidence="1" type="ORF">TALK_04025</name>
</gene>
<evidence type="ECO:0000313" key="1">
    <source>
        <dbReference type="EMBL" id="OSQ49521.1"/>
    </source>
</evidence>
<comment type="caution">
    <text evidence="1">The sequence shown here is derived from an EMBL/GenBank/DDBJ whole genome shotgun (WGS) entry which is preliminary data.</text>
</comment>
<organism evidence="1 2">
    <name type="scientific">Thalassospira alkalitolerans</name>
    <dbReference type="NCBI Taxonomy" id="1293890"/>
    <lineage>
        <taxon>Bacteria</taxon>
        <taxon>Pseudomonadati</taxon>
        <taxon>Pseudomonadota</taxon>
        <taxon>Alphaproteobacteria</taxon>
        <taxon>Rhodospirillales</taxon>
        <taxon>Thalassospiraceae</taxon>
        <taxon>Thalassospira</taxon>
    </lineage>
</organism>
<evidence type="ECO:0000313" key="2">
    <source>
        <dbReference type="Proteomes" id="UP000193396"/>
    </source>
</evidence>
<accession>A0A1Y2LET8</accession>
<dbReference type="AlphaFoldDB" id="A0A1Y2LET8"/>
<sequence length="165" mass="19602">MLLPKYHKVEASLLAFKEQREKDKSMGINDYSLLNSVLRLNDEVRLHSRFIYSMINPLGDHYQNETFLREFLNLIQHLNIKNNIDISNANVLCEWQNIDLLIHDNSYFLIIENKLRAKDQKNQISRYIEIVMQHFNIKIDEVSNRIAVIYLSKKKDIDLVKNQKA</sequence>
<reference evidence="1 2" key="1">
    <citation type="submission" date="2014-03" db="EMBL/GenBank/DDBJ databases">
        <title>The draft genome sequence of Thalassospira alkalitolerans JCM 18968.</title>
        <authorList>
            <person name="Lai Q."/>
            <person name="Shao Z."/>
        </authorList>
    </citation>
    <scope>NUCLEOTIDE SEQUENCE [LARGE SCALE GENOMIC DNA]</scope>
    <source>
        <strain evidence="1 2">JCM 18968</strain>
    </source>
</reference>
<dbReference type="InterPro" id="IPR029470">
    <property type="entry name" value="PDDEXK_4"/>
</dbReference>
<name>A0A1Y2LET8_9PROT</name>
<dbReference type="Proteomes" id="UP000193396">
    <property type="component" value="Unassembled WGS sequence"/>
</dbReference>
<dbReference type="EMBL" id="JFKB01000002">
    <property type="protein sequence ID" value="OSQ49521.1"/>
    <property type="molecule type" value="Genomic_DNA"/>
</dbReference>
<evidence type="ECO:0008006" key="3">
    <source>
        <dbReference type="Google" id="ProtNLM"/>
    </source>
</evidence>
<dbReference type="Pfam" id="PF14281">
    <property type="entry name" value="PDDEXK_4"/>
    <property type="match status" value="1"/>
</dbReference>
<proteinExistence type="predicted"/>